<dbReference type="CDD" id="cd01714">
    <property type="entry name" value="ETF_beta"/>
    <property type="match status" value="1"/>
</dbReference>
<dbReference type="PANTHER" id="PTHR21294:SF8">
    <property type="entry name" value="ELECTRON TRANSFER FLAVOPROTEIN SUBUNIT BETA"/>
    <property type="match status" value="1"/>
</dbReference>
<dbReference type="GO" id="GO:0005829">
    <property type="term" value="C:cytosol"/>
    <property type="evidence" value="ECO:0007669"/>
    <property type="project" value="TreeGrafter"/>
</dbReference>
<dbReference type="PANTHER" id="PTHR21294">
    <property type="entry name" value="ELECTRON TRANSFER FLAVOPROTEIN BETA-SUBUNIT"/>
    <property type="match status" value="1"/>
</dbReference>
<dbReference type="EMBL" id="CAFAAB010000027">
    <property type="protein sequence ID" value="CAB4778762.1"/>
    <property type="molecule type" value="Genomic_DNA"/>
</dbReference>
<dbReference type="AlphaFoldDB" id="A0A6J6W1C0"/>
<evidence type="ECO:0000259" key="4">
    <source>
        <dbReference type="SMART" id="SM00893"/>
    </source>
</evidence>
<protein>
    <submittedName>
        <fullName evidence="5">Unannotated protein</fullName>
    </submittedName>
</protein>
<proteinExistence type="inferred from homology"/>
<sequence length="258" mass="26146">MNIVVCVKQIPDPAAPASLDPNTHNLDRTGKLILDEADTYGVEMALQLVDKAGAGEVTVVSMGSAADLSGVRNALAMGAAKAIVVSDDALRGTDALGTAKVLAAAIKRVNPDLVLCATESSDGYTGTVPVQIAELLGLPSVTFAKSVTVDGSSVKIDRQTDGGYDEVTSPLPAVVTVTAGVVEPRYASFKGIMAAKSKPVEQLTAADLGLAAETGAAGAGQEITSVVAAESRAAGEKHTDEGDGADKIVAFLESIKVL</sequence>
<organism evidence="5">
    <name type="scientific">freshwater metagenome</name>
    <dbReference type="NCBI Taxonomy" id="449393"/>
    <lineage>
        <taxon>unclassified sequences</taxon>
        <taxon>metagenomes</taxon>
        <taxon>ecological metagenomes</taxon>
    </lineage>
</organism>
<dbReference type="SMART" id="SM00893">
    <property type="entry name" value="ETF"/>
    <property type="match status" value="1"/>
</dbReference>
<keyword evidence="2" id="KW-0813">Transport</keyword>
<dbReference type="PIRSF" id="PIRSF000090">
    <property type="entry name" value="Beta-ETF"/>
    <property type="match status" value="1"/>
</dbReference>
<dbReference type="InterPro" id="IPR014729">
    <property type="entry name" value="Rossmann-like_a/b/a_fold"/>
</dbReference>
<reference evidence="5" key="1">
    <citation type="submission" date="2020-05" db="EMBL/GenBank/DDBJ databases">
        <authorList>
            <person name="Chiriac C."/>
            <person name="Salcher M."/>
            <person name="Ghai R."/>
            <person name="Kavagutti S V."/>
        </authorList>
    </citation>
    <scope>NUCLEOTIDE SEQUENCE</scope>
</reference>
<dbReference type="SUPFAM" id="SSF52402">
    <property type="entry name" value="Adenine nucleotide alpha hydrolases-like"/>
    <property type="match status" value="1"/>
</dbReference>
<dbReference type="InterPro" id="IPR033948">
    <property type="entry name" value="ETF_beta_N"/>
</dbReference>
<dbReference type="Gene3D" id="3.40.50.620">
    <property type="entry name" value="HUPs"/>
    <property type="match status" value="1"/>
</dbReference>
<feature type="domain" description="Electron transfer flavoprotein alpha/beta-subunit N-terminal" evidence="4">
    <location>
        <begin position="23"/>
        <end position="212"/>
    </location>
</feature>
<evidence type="ECO:0000256" key="2">
    <source>
        <dbReference type="ARBA" id="ARBA00022448"/>
    </source>
</evidence>
<gene>
    <name evidence="5" type="ORF">UFOPK2958_00382</name>
</gene>
<accession>A0A6J6W1C0</accession>
<dbReference type="Pfam" id="PF01012">
    <property type="entry name" value="ETF"/>
    <property type="match status" value="1"/>
</dbReference>
<evidence type="ECO:0000256" key="3">
    <source>
        <dbReference type="ARBA" id="ARBA00022982"/>
    </source>
</evidence>
<dbReference type="InterPro" id="IPR014730">
    <property type="entry name" value="ETF_a/b_N"/>
</dbReference>
<evidence type="ECO:0000313" key="5">
    <source>
        <dbReference type="EMBL" id="CAB4778762.1"/>
    </source>
</evidence>
<comment type="similarity">
    <text evidence="1">Belongs to the ETF beta-subunit/FixA family.</text>
</comment>
<dbReference type="InterPro" id="IPR012255">
    <property type="entry name" value="ETF_b"/>
</dbReference>
<name>A0A6J6W1C0_9ZZZZ</name>
<dbReference type="GO" id="GO:0009055">
    <property type="term" value="F:electron transfer activity"/>
    <property type="evidence" value="ECO:0007669"/>
    <property type="project" value="InterPro"/>
</dbReference>
<keyword evidence="3" id="KW-0249">Electron transport</keyword>
<evidence type="ECO:0000256" key="1">
    <source>
        <dbReference type="ARBA" id="ARBA00007557"/>
    </source>
</evidence>